<keyword evidence="4" id="KW-1185">Reference proteome</keyword>
<dbReference type="PATRIC" id="fig|1604004.4.peg.1151"/>
<dbReference type="PANTHER" id="PTHR34473:SF3">
    <property type="entry name" value="TRANSMEMBRANE PROTEIN-RELATED"/>
    <property type="match status" value="1"/>
</dbReference>
<feature type="transmembrane region" description="Helical" evidence="1">
    <location>
        <begin position="20"/>
        <end position="42"/>
    </location>
</feature>
<keyword evidence="1" id="KW-0472">Membrane</keyword>
<feature type="domain" description="YdbS-like PH" evidence="2">
    <location>
        <begin position="228"/>
        <end position="303"/>
    </location>
</feature>
<keyword evidence="1" id="KW-1133">Transmembrane helix</keyword>
<sequence>MIGFTFGSIAATFIVGYTTLPAIGSAAGVPLAMLFGVIAFVYEIAHYRHFEYELAQDSLDIASGVFFRRDREIPLERIQNVDISRTVPARILGLAVVTIETAGGGETEARLRYVGLAEARRLQEGIRRRKRTAIEEAGAEPERDLLFALDDEDLVLLSVLSFDPRILSVVFVIAPVLGPNLVPDVSTPDRFAAVVLALIGALVTAVGIWGLSAAATFVQFYGFKLYRVGDELQYERGLIQRYDGSVPIEKIQTLVVEENVLMRRFGYAALRVDTAGYAPGSTPSGGSEAAIPLAATANIYQFARQIADFERPEMRRLPKRARRRYVARYSLAVGAVAAVAGVVGTQIVSFPWYWTIVLFAFVPVAADRTWRHRGWALGDGFAFTRSGFWRRRTHVVPDFRVQTVIERQSPFQRRWSLASVALDTASSGSLLGGGAVAIDLDADDARGVREAVRSRLQAALSERRRARGED</sequence>
<protein>
    <submittedName>
        <fullName evidence="3">Membrane protein</fullName>
    </submittedName>
</protein>
<feature type="domain" description="YdbS-like PH" evidence="2">
    <location>
        <begin position="370"/>
        <end position="450"/>
    </location>
</feature>
<organism evidence="3 4">
    <name type="scientific">Halanaeroarchaeum sulfurireducens</name>
    <dbReference type="NCBI Taxonomy" id="1604004"/>
    <lineage>
        <taxon>Archaea</taxon>
        <taxon>Methanobacteriati</taxon>
        <taxon>Methanobacteriota</taxon>
        <taxon>Stenosarchaea group</taxon>
        <taxon>Halobacteria</taxon>
        <taxon>Halobacteriales</taxon>
        <taxon>Halobacteriaceae</taxon>
        <taxon>Halanaeroarchaeum</taxon>
    </lineage>
</organism>
<dbReference type="Proteomes" id="UP000069906">
    <property type="component" value="Chromosome"/>
</dbReference>
<accession>A0A0F7PE13</accession>
<gene>
    <name evidence="3" type="ORF">HLASF_1090</name>
</gene>
<reference evidence="3 4" key="1">
    <citation type="journal article" date="2015" name="ISME J.">
        <title>Elemental sulfur and acetate can support life of a novel strictly anaerobic haloarchaeon.</title>
        <authorList>
            <person name="Sorokin D.Y."/>
            <person name="Kublanov I.V."/>
            <person name="Gavrilov S.N."/>
            <person name="Rojo D."/>
            <person name="Roman P."/>
            <person name="Golyshin P.N."/>
            <person name="Slepak V.Z."/>
            <person name="Smedile F."/>
            <person name="Ferrer M."/>
            <person name="Messina E."/>
            <person name="La Cono V."/>
            <person name="Yakimov M.M."/>
        </authorList>
    </citation>
    <scope>NUCLEOTIDE SEQUENCE [LARGE SCALE GENOMIC DNA]</scope>
    <source>
        <strain evidence="3 4">HSR2</strain>
    </source>
</reference>
<dbReference type="KEGG" id="hsu:HLASF_1090"/>
<evidence type="ECO:0000256" key="1">
    <source>
        <dbReference type="SAM" id="Phobius"/>
    </source>
</evidence>
<feature type="transmembrane region" description="Helical" evidence="1">
    <location>
        <begin position="325"/>
        <end position="344"/>
    </location>
</feature>
<feature type="transmembrane region" description="Helical" evidence="1">
    <location>
        <begin position="350"/>
        <end position="366"/>
    </location>
</feature>
<proteinExistence type="predicted"/>
<dbReference type="AlphaFoldDB" id="A0A0F7PE13"/>
<dbReference type="PANTHER" id="PTHR34473">
    <property type="entry name" value="UPF0699 TRANSMEMBRANE PROTEIN YDBS"/>
    <property type="match status" value="1"/>
</dbReference>
<evidence type="ECO:0000259" key="2">
    <source>
        <dbReference type="Pfam" id="PF03703"/>
    </source>
</evidence>
<feature type="domain" description="YdbS-like PH" evidence="2">
    <location>
        <begin position="47"/>
        <end position="124"/>
    </location>
</feature>
<feature type="transmembrane region" description="Helical" evidence="1">
    <location>
        <begin position="190"/>
        <end position="218"/>
    </location>
</feature>
<evidence type="ECO:0000313" key="3">
    <source>
        <dbReference type="EMBL" id="AKH97578.1"/>
    </source>
</evidence>
<dbReference type="InterPro" id="IPR005182">
    <property type="entry name" value="YdbS-like_PH"/>
</dbReference>
<dbReference type="InterPro" id="IPR014529">
    <property type="entry name" value="UCP026631"/>
</dbReference>
<dbReference type="PIRSF" id="PIRSF026631">
    <property type="entry name" value="UCP026631"/>
    <property type="match status" value="1"/>
</dbReference>
<dbReference type="Pfam" id="PF03703">
    <property type="entry name" value="bPH_2"/>
    <property type="match status" value="3"/>
</dbReference>
<evidence type="ECO:0000313" key="4">
    <source>
        <dbReference type="Proteomes" id="UP000069906"/>
    </source>
</evidence>
<name>A0A0F7PE13_9EURY</name>
<dbReference type="HOGENOM" id="CLU_024617_0_0_2"/>
<keyword evidence="1" id="KW-0812">Transmembrane</keyword>
<feature type="transmembrane region" description="Helical" evidence="1">
    <location>
        <begin position="154"/>
        <end position="178"/>
    </location>
</feature>
<dbReference type="EMBL" id="CP008874">
    <property type="protein sequence ID" value="AKH97578.1"/>
    <property type="molecule type" value="Genomic_DNA"/>
</dbReference>